<protein>
    <submittedName>
        <fullName evidence="2">Uncharacterized protein</fullName>
    </submittedName>
</protein>
<feature type="compositionally biased region" description="Basic and acidic residues" evidence="1">
    <location>
        <begin position="54"/>
        <end position="63"/>
    </location>
</feature>
<comment type="caution">
    <text evidence="2">The sequence shown here is derived from an EMBL/GenBank/DDBJ whole genome shotgun (WGS) entry which is preliminary data.</text>
</comment>
<gene>
    <name evidence="2" type="ORF">Pmani_029674</name>
</gene>
<reference evidence="2" key="1">
    <citation type="submission" date="2023-11" db="EMBL/GenBank/DDBJ databases">
        <title>Genome assemblies of two species of porcelain crab, Petrolisthes cinctipes and Petrolisthes manimaculis (Anomura: Porcellanidae).</title>
        <authorList>
            <person name="Angst P."/>
        </authorList>
    </citation>
    <scope>NUCLEOTIDE SEQUENCE</scope>
    <source>
        <strain evidence="2">PB745_02</strain>
        <tissue evidence="2">Gill</tissue>
    </source>
</reference>
<sequence>MQAKLLSLPTPLPAAVPANPPSSCCPCQNYHPGHYRPTTSQPAGPTTSNITARMENKEIQRGL</sequence>
<dbReference type="AlphaFoldDB" id="A0AAE1NX62"/>
<keyword evidence="3" id="KW-1185">Reference proteome</keyword>
<evidence type="ECO:0000313" key="3">
    <source>
        <dbReference type="Proteomes" id="UP001292094"/>
    </source>
</evidence>
<dbReference type="EMBL" id="JAWZYT010003541">
    <property type="protein sequence ID" value="KAK4297939.1"/>
    <property type="molecule type" value="Genomic_DNA"/>
</dbReference>
<dbReference type="Proteomes" id="UP001292094">
    <property type="component" value="Unassembled WGS sequence"/>
</dbReference>
<accession>A0AAE1NX62</accession>
<organism evidence="2 3">
    <name type="scientific">Petrolisthes manimaculis</name>
    <dbReference type="NCBI Taxonomy" id="1843537"/>
    <lineage>
        <taxon>Eukaryota</taxon>
        <taxon>Metazoa</taxon>
        <taxon>Ecdysozoa</taxon>
        <taxon>Arthropoda</taxon>
        <taxon>Crustacea</taxon>
        <taxon>Multicrustacea</taxon>
        <taxon>Malacostraca</taxon>
        <taxon>Eumalacostraca</taxon>
        <taxon>Eucarida</taxon>
        <taxon>Decapoda</taxon>
        <taxon>Pleocyemata</taxon>
        <taxon>Anomura</taxon>
        <taxon>Galatheoidea</taxon>
        <taxon>Porcellanidae</taxon>
        <taxon>Petrolisthes</taxon>
    </lineage>
</organism>
<evidence type="ECO:0000256" key="1">
    <source>
        <dbReference type="SAM" id="MobiDB-lite"/>
    </source>
</evidence>
<proteinExistence type="predicted"/>
<name>A0AAE1NX62_9EUCA</name>
<feature type="region of interest" description="Disordered" evidence="1">
    <location>
        <begin position="35"/>
        <end position="63"/>
    </location>
</feature>
<evidence type="ECO:0000313" key="2">
    <source>
        <dbReference type="EMBL" id="KAK4297939.1"/>
    </source>
</evidence>
<feature type="compositionally biased region" description="Polar residues" evidence="1">
    <location>
        <begin position="37"/>
        <end position="51"/>
    </location>
</feature>